<evidence type="ECO:0000256" key="3">
    <source>
        <dbReference type="ARBA" id="ARBA00022801"/>
    </source>
</evidence>
<dbReference type="Gene3D" id="3.90.226.10">
    <property type="entry name" value="2-enoyl-CoA Hydratase, Chain A, domain 1"/>
    <property type="match status" value="2"/>
</dbReference>
<accession>A0A2N0HKG7</accession>
<keyword evidence="6" id="KW-0812">Transmembrane</keyword>
<dbReference type="GO" id="GO:0006465">
    <property type="term" value="P:signal peptide processing"/>
    <property type="evidence" value="ECO:0007669"/>
    <property type="project" value="InterPro"/>
</dbReference>
<dbReference type="RefSeq" id="WP_100866913.1">
    <property type="nucleotide sequence ID" value="NZ_PHUF01000003.1"/>
</dbReference>
<keyword evidence="9" id="KW-1185">Reference proteome</keyword>
<dbReference type="InterPro" id="IPR029045">
    <property type="entry name" value="ClpP/crotonase-like_dom_sf"/>
</dbReference>
<dbReference type="Proteomes" id="UP000232587">
    <property type="component" value="Unassembled WGS sequence"/>
</dbReference>
<keyword evidence="6" id="KW-1133">Transmembrane helix</keyword>
<dbReference type="CDD" id="cd07023">
    <property type="entry name" value="S49_Sppa_N_C"/>
    <property type="match status" value="1"/>
</dbReference>
<evidence type="ECO:0000313" key="8">
    <source>
        <dbReference type="EMBL" id="PKB19444.1"/>
    </source>
</evidence>
<dbReference type="GO" id="GO:0008236">
    <property type="term" value="F:serine-type peptidase activity"/>
    <property type="evidence" value="ECO:0007669"/>
    <property type="project" value="UniProtKB-KW"/>
</dbReference>
<dbReference type="PANTHER" id="PTHR33209">
    <property type="entry name" value="PROTEASE 4"/>
    <property type="match status" value="1"/>
</dbReference>
<sequence length="627" mass="66429">MIFARKVWTFLVAIKDGLVLCFMLLFFAALYLALTARPSAGLVRDGALLVKLDGVVVEEPAEIDPFELLLSRAKPQGEHRARDVARAIRAAATDDRIKAVALDLSEFSGGGLVHMQEIGAAMDAVRAAKKPVLTHAGAYMDDGVLLAAHASEAWVDPFGGAIVTGPGGTQPYFGPLLEKLKITPHVYKVGTYKDFVEPFIRDGASDPSREARRALYAAVFEDWKADVVKARPKADIARVTTDPVGWITASGGDAAKAAQAAGLVDRIGDRVAFGERVKELVGADPASTRPGAFAHTSVDTLLAAHPESREGKAVAVVTVAGSIVDGDAGPGTAGGDRIARLIDDANDNDAAALVLRVDSPGGSVMASEVIRGAIERFKAKKRPVVVSMANLAASGGYWVSTPADRIFAEPATITGSIGIFALIPSFERTLADYGIKADGVRTTPLSGQPDILGGFTPEVDGMIQSTIEHGYARFIGLVAQSRRRTPEQIDAIAQGRVWDGGTARQNGLVDQFGNLDDALVFAAQSAKLGDDWHPEFYGRSENRYASLLERLKGGDDDAEGARSADLAAILAQRQEQRVVQAIGSLRWMVGARGAQAYCLDCPVQVVSVRPLSVEMGWAARLAALVSL</sequence>
<name>A0A2N0HKG7_9SPHN</name>
<dbReference type="NCBIfam" id="TIGR00705">
    <property type="entry name" value="SppA_67K"/>
    <property type="match status" value="1"/>
</dbReference>
<dbReference type="InterPro" id="IPR002142">
    <property type="entry name" value="Peptidase_S49"/>
</dbReference>
<feature type="domain" description="Peptidase S49" evidence="7">
    <location>
        <begin position="377"/>
        <end position="528"/>
    </location>
</feature>
<keyword evidence="3" id="KW-0378">Hydrolase</keyword>
<dbReference type="InterPro" id="IPR047272">
    <property type="entry name" value="S49_SppA_C"/>
</dbReference>
<evidence type="ECO:0000259" key="7">
    <source>
        <dbReference type="Pfam" id="PF01343"/>
    </source>
</evidence>
<keyword evidence="2 8" id="KW-0645">Protease</keyword>
<evidence type="ECO:0000256" key="1">
    <source>
        <dbReference type="ARBA" id="ARBA00008683"/>
    </source>
</evidence>
<feature type="transmembrane region" description="Helical" evidence="6">
    <location>
        <begin position="7"/>
        <end position="34"/>
    </location>
</feature>
<gene>
    <name evidence="8" type="ORF">B0I00_1678</name>
</gene>
<evidence type="ECO:0000256" key="4">
    <source>
        <dbReference type="ARBA" id="ARBA00022825"/>
    </source>
</evidence>
<dbReference type="GO" id="GO:0016020">
    <property type="term" value="C:membrane"/>
    <property type="evidence" value="ECO:0007669"/>
    <property type="project" value="InterPro"/>
</dbReference>
<dbReference type="InterPro" id="IPR047217">
    <property type="entry name" value="S49_SppA_67K_type_N"/>
</dbReference>
<dbReference type="InterPro" id="IPR004634">
    <property type="entry name" value="Pept_S49_pIV"/>
</dbReference>
<dbReference type="AlphaFoldDB" id="A0A2N0HKG7"/>
<dbReference type="SUPFAM" id="SSF52096">
    <property type="entry name" value="ClpP/crotonase"/>
    <property type="match status" value="2"/>
</dbReference>
<protein>
    <submittedName>
        <fullName evidence="8">Protease-4</fullName>
    </submittedName>
</protein>
<evidence type="ECO:0000256" key="5">
    <source>
        <dbReference type="PIRSR" id="PIRSR001217-1"/>
    </source>
</evidence>
<dbReference type="PANTHER" id="PTHR33209:SF1">
    <property type="entry name" value="PEPTIDASE S49 DOMAIN-CONTAINING PROTEIN"/>
    <property type="match status" value="1"/>
</dbReference>
<feature type="domain" description="Peptidase S49" evidence="7">
    <location>
        <begin position="126"/>
        <end position="281"/>
    </location>
</feature>
<reference evidence="8 9" key="1">
    <citation type="submission" date="2017-11" db="EMBL/GenBank/DDBJ databases">
        <title>Genomic Encyclopedia of Type Strains, Phase III (KMG-III): the genomes of soil and plant-associated and newly described type strains.</title>
        <authorList>
            <person name="Whitman W."/>
        </authorList>
    </citation>
    <scope>NUCLEOTIDE SEQUENCE [LARGE SCALE GENOMIC DNA]</scope>
    <source>
        <strain evidence="8 9">CGMCC 1.12274</strain>
    </source>
</reference>
<dbReference type="Pfam" id="PF01343">
    <property type="entry name" value="Peptidase_S49"/>
    <property type="match status" value="2"/>
</dbReference>
<evidence type="ECO:0000313" key="9">
    <source>
        <dbReference type="Proteomes" id="UP000232587"/>
    </source>
</evidence>
<evidence type="ECO:0000256" key="6">
    <source>
        <dbReference type="SAM" id="Phobius"/>
    </source>
</evidence>
<organism evidence="8 9">
    <name type="scientific">Novosphingobium kunmingense</name>
    <dbReference type="NCBI Taxonomy" id="1211806"/>
    <lineage>
        <taxon>Bacteria</taxon>
        <taxon>Pseudomonadati</taxon>
        <taxon>Pseudomonadota</taxon>
        <taxon>Alphaproteobacteria</taxon>
        <taxon>Sphingomonadales</taxon>
        <taxon>Sphingomonadaceae</taxon>
        <taxon>Novosphingobium</taxon>
    </lineage>
</organism>
<dbReference type="OrthoDB" id="9764363at2"/>
<feature type="active site" description="Proton donor/acceptor" evidence="5">
    <location>
        <position position="193"/>
    </location>
</feature>
<dbReference type="EMBL" id="PHUF01000003">
    <property type="protein sequence ID" value="PKB19444.1"/>
    <property type="molecule type" value="Genomic_DNA"/>
</dbReference>
<keyword evidence="4" id="KW-0720">Serine protease</keyword>
<dbReference type="PIRSF" id="PIRSF001217">
    <property type="entry name" value="Protease_4_SppA"/>
    <property type="match status" value="1"/>
</dbReference>
<dbReference type="CDD" id="cd07018">
    <property type="entry name" value="S49_SppA_67K_type"/>
    <property type="match status" value="1"/>
</dbReference>
<evidence type="ECO:0000256" key="2">
    <source>
        <dbReference type="ARBA" id="ARBA00022670"/>
    </source>
</evidence>
<comment type="caution">
    <text evidence="8">The sequence shown here is derived from an EMBL/GenBank/DDBJ whole genome shotgun (WGS) entry which is preliminary data.</text>
</comment>
<keyword evidence="6" id="KW-0472">Membrane</keyword>
<proteinExistence type="inferred from homology"/>
<feature type="active site" description="Nucleophile" evidence="5">
    <location>
        <position position="394"/>
    </location>
</feature>
<comment type="similarity">
    <text evidence="1">Belongs to the peptidase S49 family.</text>
</comment>
<dbReference type="Gene3D" id="6.20.330.10">
    <property type="match status" value="2"/>
</dbReference>